<organism evidence="3 4">
    <name type="scientific">Oxobacter pfennigii</name>
    <dbReference type="NCBI Taxonomy" id="36849"/>
    <lineage>
        <taxon>Bacteria</taxon>
        <taxon>Bacillati</taxon>
        <taxon>Bacillota</taxon>
        <taxon>Clostridia</taxon>
        <taxon>Eubacteriales</taxon>
        <taxon>Clostridiaceae</taxon>
        <taxon>Oxobacter</taxon>
    </lineage>
</organism>
<feature type="domain" description="DUF5301" evidence="2">
    <location>
        <begin position="31"/>
        <end position="127"/>
    </location>
</feature>
<keyword evidence="4" id="KW-1185">Reference proteome</keyword>
<reference evidence="3 4" key="1">
    <citation type="submission" date="2015-09" db="EMBL/GenBank/DDBJ databases">
        <title>Genome sequence of Oxobacter pfennigii DSM 3222.</title>
        <authorList>
            <person name="Poehlein A."/>
            <person name="Bengelsdorf F.R."/>
            <person name="Schiel-Bengelsdorf B."/>
            <person name="Duerre P."/>
            <person name="Daniel R."/>
        </authorList>
    </citation>
    <scope>NUCLEOTIDE SEQUENCE [LARGE SCALE GENOMIC DNA]</scope>
    <source>
        <strain evidence="3 4">DSM 3222</strain>
    </source>
</reference>
<gene>
    <name evidence="3" type="ORF">OXPF_40240</name>
</gene>
<evidence type="ECO:0000256" key="1">
    <source>
        <dbReference type="SAM" id="Phobius"/>
    </source>
</evidence>
<dbReference type="AlphaFoldDB" id="A0A0N8NSJ9"/>
<evidence type="ECO:0000313" key="4">
    <source>
        <dbReference type="Proteomes" id="UP000050326"/>
    </source>
</evidence>
<dbReference type="OrthoDB" id="2220779at2"/>
<dbReference type="EMBL" id="LKET01000068">
    <property type="protein sequence ID" value="KPU42240.1"/>
    <property type="molecule type" value="Genomic_DNA"/>
</dbReference>
<evidence type="ECO:0000259" key="2">
    <source>
        <dbReference type="Pfam" id="PF17225"/>
    </source>
</evidence>
<dbReference type="InterPro" id="IPR033782">
    <property type="entry name" value="DUF5301"/>
</dbReference>
<accession>A0A0N8NSJ9</accession>
<feature type="transmembrane region" description="Helical" evidence="1">
    <location>
        <begin position="6"/>
        <end position="29"/>
    </location>
</feature>
<name>A0A0N8NSJ9_9CLOT</name>
<dbReference type="Pfam" id="PF17225">
    <property type="entry name" value="DUF5301"/>
    <property type="match status" value="1"/>
</dbReference>
<dbReference type="STRING" id="36849.OXPF_40240"/>
<dbReference type="RefSeq" id="WP_054876971.1">
    <property type="nucleotide sequence ID" value="NZ_LKET01000068.1"/>
</dbReference>
<evidence type="ECO:0000313" key="3">
    <source>
        <dbReference type="EMBL" id="KPU42240.1"/>
    </source>
</evidence>
<comment type="caution">
    <text evidence="3">The sequence shown here is derived from an EMBL/GenBank/DDBJ whole genome shotgun (WGS) entry which is preliminary data.</text>
</comment>
<dbReference type="Gene3D" id="2.60.40.4250">
    <property type="match status" value="1"/>
</dbReference>
<dbReference type="Proteomes" id="UP000050326">
    <property type="component" value="Unassembled WGS sequence"/>
</dbReference>
<sequence>MNLKKPSLWILTTVVIVFVVIAVFFMTVLMKKLELPDSSDVISMKLEQFNDGETIGGTVITDKEDIETVLAAFSGAKKTMRYSVNDYPTVNDYLIIRFNLKGTSRTLCLYNEWNDYLIEEPYIGIYKYKGDKEKVESIYGVYTRNIAVGNLSVNYDGIIAVSGNKQVPVIVYQSPLDVSLSDIKDTIYYLGIDTGTQFIPFRVFTDGREQFGSYRLYDAETLESIDFPVTSGLAPQAYILSKAQSDHAYIVTLAIGEWNEEGTEVIGDTLVFGIKLL</sequence>
<proteinExistence type="predicted"/>
<protein>
    <recommendedName>
        <fullName evidence="2">DUF5301 domain-containing protein</fullName>
    </recommendedName>
</protein>
<keyword evidence="1" id="KW-0472">Membrane</keyword>
<keyword evidence="1" id="KW-1133">Transmembrane helix</keyword>
<keyword evidence="1" id="KW-0812">Transmembrane</keyword>